<dbReference type="PRINTS" id="PR00111">
    <property type="entry name" value="ABHYDROLASE"/>
</dbReference>
<protein>
    <recommendedName>
        <fullName evidence="1">AB hydrolase-1 domain-containing protein</fullName>
    </recommendedName>
</protein>
<dbReference type="GeneID" id="10508239"/>
<dbReference type="eggNOG" id="KOG4178">
    <property type="taxonomic scope" value="Eukaryota"/>
</dbReference>
<dbReference type="VEuPathDB" id="AmoebaDB:DICPUDRAFT_19880"/>
<dbReference type="GO" id="GO:0016787">
    <property type="term" value="F:hydrolase activity"/>
    <property type="evidence" value="ECO:0000318"/>
    <property type="project" value="GO_Central"/>
</dbReference>
<accession>F0ZTE8</accession>
<gene>
    <name evidence="2" type="ORF">DICPUDRAFT_19880</name>
</gene>
<dbReference type="RefSeq" id="XP_003290702.1">
    <property type="nucleotide sequence ID" value="XM_003290654.1"/>
</dbReference>
<reference evidence="3" key="1">
    <citation type="journal article" date="2011" name="Genome Biol.">
        <title>Comparative genomics of the social amoebae Dictyostelium discoideum and Dictyostelium purpureum.</title>
        <authorList>
            <consortium name="US DOE Joint Genome Institute (JGI-PGF)"/>
            <person name="Sucgang R."/>
            <person name="Kuo A."/>
            <person name="Tian X."/>
            <person name="Salerno W."/>
            <person name="Parikh A."/>
            <person name="Feasley C.L."/>
            <person name="Dalin E."/>
            <person name="Tu H."/>
            <person name="Huang E."/>
            <person name="Barry K."/>
            <person name="Lindquist E."/>
            <person name="Shapiro H."/>
            <person name="Bruce D."/>
            <person name="Schmutz J."/>
            <person name="Salamov A."/>
            <person name="Fey P."/>
            <person name="Gaudet P."/>
            <person name="Anjard C."/>
            <person name="Babu M.M."/>
            <person name="Basu S."/>
            <person name="Bushmanova Y."/>
            <person name="van der Wel H."/>
            <person name="Katoh-Kurasawa M."/>
            <person name="Dinh C."/>
            <person name="Coutinho P.M."/>
            <person name="Saito T."/>
            <person name="Elias M."/>
            <person name="Schaap P."/>
            <person name="Kay R.R."/>
            <person name="Henrissat B."/>
            <person name="Eichinger L."/>
            <person name="Rivero F."/>
            <person name="Putnam N.H."/>
            <person name="West C.M."/>
            <person name="Loomis W.F."/>
            <person name="Chisholm R.L."/>
            <person name="Shaulsky G."/>
            <person name="Strassmann J.E."/>
            <person name="Queller D.C."/>
            <person name="Kuspa A."/>
            <person name="Grigoriev I.V."/>
        </authorList>
    </citation>
    <scope>NUCLEOTIDE SEQUENCE [LARGE SCALE GENOMIC DNA]</scope>
    <source>
        <strain evidence="3">QSDP1</strain>
    </source>
</reference>
<feature type="non-terminal residue" evidence="2">
    <location>
        <position position="1"/>
    </location>
</feature>
<dbReference type="Gene3D" id="3.40.50.1820">
    <property type="entry name" value="alpha/beta hydrolase"/>
    <property type="match status" value="1"/>
</dbReference>
<dbReference type="InterPro" id="IPR029058">
    <property type="entry name" value="AB_hydrolase_fold"/>
</dbReference>
<dbReference type="SUPFAM" id="SSF53474">
    <property type="entry name" value="alpha/beta-Hydrolases"/>
    <property type="match status" value="1"/>
</dbReference>
<proteinExistence type="predicted"/>
<dbReference type="PANTHER" id="PTHR43433:SF5">
    <property type="entry name" value="AB HYDROLASE-1 DOMAIN-CONTAINING PROTEIN"/>
    <property type="match status" value="1"/>
</dbReference>
<dbReference type="InterPro" id="IPR050471">
    <property type="entry name" value="AB_hydrolase"/>
</dbReference>
<sequence>DKEYNYLIFDNRGSGKSGAPSKYSSKEMAKDIEELMNHLKWDKVHLVGISMGGMISIEFASMFPERLLSLALVVTHAGSLAPWRGIKTITRTLFVKDHYTRGDLLVDILYSPEYLKKPSKTQPEKTNRDMFLEKYVFDCTNNQQPKLLGVYGHIKTVNTHSVSKERLLKIKDSAEKYQFPISVITGTDDHLVKPKNSFYLNDILKPSEFLVLEGSGHSVNIENYDEFHQSIR</sequence>
<dbReference type="STRING" id="5786.F0ZTE8"/>
<dbReference type="OrthoDB" id="17416at2759"/>
<dbReference type="FunCoup" id="F0ZTE8">
    <property type="interactions" value="1"/>
</dbReference>
<feature type="non-terminal residue" evidence="2">
    <location>
        <position position="232"/>
    </location>
</feature>
<keyword evidence="3" id="KW-1185">Reference proteome</keyword>
<dbReference type="InParanoid" id="F0ZTE8"/>
<evidence type="ECO:0000313" key="3">
    <source>
        <dbReference type="Proteomes" id="UP000001064"/>
    </source>
</evidence>
<dbReference type="InterPro" id="IPR000073">
    <property type="entry name" value="AB_hydrolase_1"/>
</dbReference>
<name>F0ZTE8_DICPU</name>
<dbReference type="Proteomes" id="UP000001064">
    <property type="component" value="Unassembled WGS sequence"/>
</dbReference>
<dbReference type="PANTHER" id="PTHR43433">
    <property type="entry name" value="HYDROLASE, ALPHA/BETA FOLD FAMILY PROTEIN"/>
    <property type="match status" value="1"/>
</dbReference>
<dbReference type="Pfam" id="PF00561">
    <property type="entry name" value="Abhydrolase_1"/>
    <property type="match status" value="1"/>
</dbReference>
<dbReference type="EMBL" id="GL871175">
    <property type="protein sequence ID" value="EGC32779.1"/>
    <property type="molecule type" value="Genomic_DNA"/>
</dbReference>
<dbReference type="OMA" id="NRETPRV"/>
<organism evidence="2 3">
    <name type="scientific">Dictyostelium purpureum</name>
    <name type="common">Slime mold</name>
    <dbReference type="NCBI Taxonomy" id="5786"/>
    <lineage>
        <taxon>Eukaryota</taxon>
        <taxon>Amoebozoa</taxon>
        <taxon>Evosea</taxon>
        <taxon>Eumycetozoa</taxon>
        <taxon>Dictyostelia</taxon>
        <taxon>Dictyosteliales</taxon>
        <taxon>Dictyosteliaceae</taxon>
        <taxon>Dictyostelium</taxon>
    </lineage>
</organism>
<feature type="domain" description="AB hydrolase-1" evidence="1">
    <location>
        <begin position="3"/>
        <end position="223"/>
    </location>
</feature>
<evidence type="ECO:0000313" key="2">
    <source>
        <dbReference type="EMBL" id="EGC32779.1"/>
    </source>
</evidence>
<dbReference type="KEGG" id="dpp:DICPUDRAFT_19880"/>
<evidence type="ECO:0000259" key="1">
    <source>
        <dbReference type="Pfam" id="PF00561"/>
    </source>
</evidence>
<dbReference type="AlphaFoldDB" id="F0ZTE8"/>